<dbReference type="RefSeq" id="WP_054652637.1">
    <property type="nucleotide sequence ID" value="NZ_AZGC01000067.1"/>
</dbReference>
<organism evidence="1 2">
    <name type="scientific">Limosilactobacillus equigenerosi DSM 18793 = JCM 14505</name>
    <dbReference type="NCBI Taxonomy" id="1423742"/>
    <lineage>
        <taxon>Bacteria</taxon>
        <taxon>Bacillati</taxon>
        <taxon>Bacillota</taxon>
        <taxon>Bacilli</taxon>
        <taxon>Lactobacillales</taxon>
        <taxon>Lactobacillaceae</taxon>
        <taxon>Limosilactobacillus</taxon>
    </lineage>
</organism>
<keyword evidence="2" id="KW-1185">Reference proteome</keyword>
<dbReference type="Proteomes" id="UP000051084">
    <property type="component" value="Unassembled WGS sequence"/>
</dbReference>
<protein>
    <submittedName>
        <fullName evidence="1">Uncharacterized protein</fullName>
    </submittedName>
</protein>
<dbReference type="OrthoDB" id="2333954at2"/>
<reference evidence="1 2" key="1">
    <citation type="journal article" date="2015" name="Genome Announc.">
        <title>Expanding the biotechnology potential of lactobacilli through comparative genomics of 213 strains and associated genera.</title>
        <authorList>
            <person name="Sun Z."/>
            <person name="Harris H.M."/>
            <person name="McCann A."/>
            <person name="Guo C."/>
            <person name="Argimon S."/>
            <person name="Zhang W."/>
            <person name="Yang X."/>
            <person name="Jeffery I.B."/>
            <person name="Cooney J.C."/>
            <person name="Kagawa T.F."/>
            <person name="Liu W."/>
            <person name="Song Y."/>
            <person name="Salvetti E."/>
            <person name="Wrobel A."/>
            <person name="Rasinkangas P."/>
            <person name="Parkhill J."/>
            <person name="Rea M.C."/>
            <person name="O'Sullivan O."/>
            <person name="Ritari J."/>
            <person name="Douillard F.P."/>
            <person name="Paul Ross R."/>
            <person name="Yang R."/>
            <person name="Briner A.E."/>
            <person name="Felis G.E."/>
            <person name="de Vos W.M."/>
            <person name="Barrangou R."/>
            <person name="Klaenhammer T.R."/>
            <person name="Caufield P.W."/>
            <person name="Cui Y."/>
            <person name="Zhang H."/>
            <person name="O'Toole P.W."/>
        </authorList>
    </citation>
    <scope>NUCLEOTIDE SEQUENCE [LARGE SCALE GENOMIC DNA]</scope>
    <source>
        <strain evidence="1 2">DSM 18793</strain>
    </source>
</reference>
<dbReference type="AlphaFoldDB" id="A0A0R1UEJ1"/>
<evidence type="ECO:0000313" key="2">
    <source>
        <dbReference type="Proteomes" id="UP000051084"/>
    </source>
</evidence>
<dbReference type="STRING" id="417373.GCA_001570685_01442"/>
<sequence length="97" mass="10564">MAQTLLKEIDYIFDNGEVQYIQVDVISTDQPQSAYANAHVRIVQADLTGKQTFDNLNKNVIAGLALKKARDYFANITEPVADTADTATTADTEKVGG</sequence>
<dbReference type="PATRIC" id="fig|1423742.4.peg.634"/>
<evidence type="ECO:0000313" key="1">
    <source>
        <dbReference type="EMBL" id="KRL91841.1"/>
    </source>
</evidence>
<accession>A0A0R1UEJ1</accession>
<proteinExistence type="predicted"/>
<comment type="caution">
    <text evidence="1">The sequence shown here is derived from an EMBL/GenBank/DDBJ whole genome shotgun (WGS) entry which is preliminary data.</text>
</comment>
<name>A0A0R1UEJ1_9LACO</name>
<dbReference type="EMBL" id="AZGC01000067">
    <property type="protein sequence ID" value="KRL91841.1"/>
    <property type="molecule type" value="Genomic_DNA"/>
</dbReference>
<gene>
    <name evidence="1" type="ORF">FC21_GL000611</name>
</gene>